<dbReference type="EMBL" id="LK056678">
    <property type="protein sequence ID" value="CDR88391.1"/>
    <property type="molecule type" value="Genomic_DNA"/>
</dbReference>
<feature type="region of interest" description="Disordered" evidence="1">
    <location>
        <begin position="30"/>
        <end position="51"/>
    </location>
</feature>
<evidence type="ECO:0000256" key="1">
    <source>
        <dbReference type="SAM" id="MobiDB-lite"/>
    </source>
</evidence>
<feature type="compositionally biased region" description="Basic residues" evidence="1">
    <location>
        <begin position="131"/>
        <end position="140"/>
    </location>
</feature>
<organism evidence="2">
    <name type="scientific">Sporisorium scitamineum</name>
    <dbReference type="NCBI Taxonomy" id="49012"/>
    <lineage>
        <taxon>Eukaryota</taxon>
        <taxon>Fungi</taxon>
        <taxon>Dikarya</taxon>
        <taxon>Basidiomycota</taxon>
        <taxon>Ustilaginomycotina</taxon>
        <taxon>Ustilaginomycetes</taxon>
        <taxon>Ustilaginales</taxon>
        <taxon>Ustilaginaceae</taxon>
        <taxon>Sporisorium</taxon>
    </lineage>
</organism>
<reference evidence="2" key="1">
    <citation type="submission" date="2014-06" db="EMBL/GenBank/DDBJ databases">
        <authorList>
            <person name="Ju J."/>
            <person name="Zhang J."/>
        </authorList>
    </citation>
    <scope>NUCLEOTIDE SEQUENCE</scope>
    <source>
        <strain evidence="2">SscI8</strain>
    </source>
</reference>
<evidence type="ECO:0000313" key="2">
    <source>
        <dbReference type="EMBL" id="CDR88391.1"/>
    </source>
</evidence>
<feature type="compositionally biased region" description="Basic and acidic residues" evidence="1">
    <location>
        <begin position="205"/>
        <end position="216"/>
    </location>
</feature>
<proteinExistence type="predicted"/>
<feature type="region of interest" description="Disordered" evidence="1">
    <location>
        <begin position="118"/>
        <end position="216"/>
    </location>
</feature>
<feature type="compositionally biased region" description="Polar residues" evidence="1">
    <location>
        <begin position="177"/>
        <end position="203"/>
    </location>
</feature>
<gene>
    <name evidence="2" type="ORF">SPSC_04218</name>
</gene>
<dbReference type="OrthoDB" id="2152119at2759"/>
<feature type="compositionally biased region" description="Low complexity" evidence="1">
    <location>
        <begin position="158"/>
        <end position="168"/>
    </location>
</feature>
<protein>
    <submittedName>
        <fullName evidence="2">Uncharacterized protein</fullName>
    </submittedName>
</protein>
<accession>A0A127Z3F6</accession>
<name>A0A127Z3F6_9BASI</name>
<feature type="compositionally biased region" description="Basic and acidic residues" evidence="1">
    <location>
        <begin position="141"/>
        <end position="150"/>
    </location>
</feature>
<sequence length="216" mass="24796">MLKLLRNGIPRTEDGKLDLTWKHHYGFLFPPPPRRSRPGENSALVDDRPAKRLEKSRGWTGRYRDRVVERVAYDDEGRPHVVEEEGEGEGVTVPWQVSVREDKTGLIEPDQWIKSQSLFGYTHQHDERKPSKLARFRRGKHPEPSVDLHTGRQRTRRSSMASTTSSLSIVTPEDPTRSSPYTDNTSSAQPSSAHLTSSKSHTSYTRHEDDIFNHEF</sequence>
<dbReference type="AlphaFoldDB" id="A0A127Z3F6"/>